<reference evidence="1 2" key="1">
    <citation type="journal article" date="2012" name="PLoS Pathog.">
        <title>Diverse lifestyles and strategies of plant pathogenesis encoded in the genomes of eighteen Dothideomycetes fungi.</title>
        <authorList>
            <person name="Ohm R.A."/>
            <person name="Feau N."/>
            <person name="Henrissat B."/>
            <person name="Schoch C.L."/>
            <person name="Horwitz B.A."/>
            <person name="Barry K.W."/>
            <person name="Condon B.J."/>
            <person name="Copeland A.C."/>
            <person name="Dhillon B."/>
            <person name="Glaser F."/>
            <person name="Hesse C.N."/>
            <person name="Kosti I."/>
            <person name="LaButti K."/>
            <person name="Lindquist E.A."/>
            <person name="Lucas S."/>
            <person name="Salamov A.A."/>
            <person name="Bradshaw R.E."/>
            <person name="Ciuffetti L."/>
            <person name="Hamelin R.C."/>
            <person name="Kema G.H.J."/>
            <person name="Lawrence C."/>
            <person name="Scott J.A."/>
            <person name="Spatafora J.W."/>
            <person name="Turgeon B.G."/>
            <person name="de Wit P.J.G.M."/>
            <person name="Zhong S."/>
            <person name="Goodwin S.B."/>
            <person name="Grigoriev I.V."/>
        </authorList>
    </citation>
    <scope>NUCLEOTIDE SEQUENCE [LARGE SCALE GENOMIC DNA]</scope>
    <source>
        <strain evidence="2">28A</strain>
    </source>
</reference>
<reference evidence="1 2" key="2">
    <citation type="journal article" date="2013" name="PLoS Genet.">
        <title>Comparative genome structure, secondary metabolite, and effector coding capacity across Cochliobolus pathogens.</title>
        <authorList>
            <person name="Condon B.J."/>
            <person name="Leng Y."/>
            <person name="Wu D."/>
            <person name="Bushley K.E."/>
            <person name="Ohm R.A."/>
            <person name="Otillar R."/>
            <person name="Martin J."/>
            <person name="Schackwitz W."/>
            <person name="Grimwood J."/>
            <person name="MohdZainudin N."/>
            <person name="Xue C."/>
            <person name="Wang R."/>
            <person name="Manning V.A."/>
            <person name="Dhillon B."/>
            <person name="Tu Z.J."/>
            <person name="Steffenson B.J."/>
            <person name="Salamov A."/>
            <person name="Sun H."/>
            <person name="Lowry S."/>
            <person name="LaButti K."/>
            <person name="Han J."/>
            <person name="Copeland A."/>
            <person name="Lindquist E."/>
            <person name="Barry K."/>
            <person name="Schmutz J."/>
            <person name="Baker S.E."/>
            <person name="Ciuffetti L.M."/>
            <person name="Grigoriev I.V."/>
            <person name="Zhong S."/>
            <person name="Turgeon B.G."/>
        </authorList>
    </citation>
    <scope>NUCLEOTIDE SEQUENCE [LARGE SCALE GENOMIC DNA]</scope>
    <source>
        <strain evidence="2">28A</strain>
    </source>
</reference>
<organism evidence="1 2">
    <name type="scientific">Exserohilum turcicum (strain 28A)</name>
    <name type="common">Northern leaf blight fungus</name>
    <name type="synonym">Setosphaeria turcica</name>
    <dbReference type="NCBI Taxonomy" id="671987"/>
    <lineage>
        <taxon>Eukaryota</taxon>
        <taxon>Fungi</taxon>
        <taxon>Dikarya</taxon>
        <taxon>Ascomycota</taxon>
        <taxon>Pezizomycotina</taxon>
        <taxon>Dothideomycetes</taxon>
        <taxon>Pleosporomycetidae</taxon>
        <taxon>Pleosporales</taxon>
        <taxon>Pleosporineae</taxon>
        <taxon>Pleosporaceae</taxon>
        <taxon>Exserohilum</taxon>
    </lineage>
</organism>
<dbReference type="OrthoDB" id="3786670at2759"/>
<dbReference type="EMBL" id="KB908703">
    <property type="protein sequence ID" value="EOA85264.1"/>
    <property type="molecule type" value="Genomic_DNA"/>
</dbReference>
<name>R0K6U6_EXST2</name>
<dbReference type="eggNOG" id="ENOG502RPY2">
    <property type="taxonomic scope" value="Eukaryota"/>
</dbReference>
<keyword evidence="2" id="KW-1185">Reference proteome</keyword>
<dbReference type="AlphaFoldDB" id="R0K6U6"/>
<dbReference type="Proteomes" id="UP000016935">
    <property type="component" value="Unassembled WGS sequence"/>
</dbReference>
<gene>
    <name evidence="1" type="ORF">SETTUDRAFT_179765</name>
</gene>
<evidence type="ECO:0000313" key="2">
    <source>
        <dbReference type="Proteomes" id="UP000016935"/>
    </source>
</evidence>
<accession>R0K6U6</accession>
<evidence type="ECO:0000313" key="1">
    <source>
        <dbReference type="EMBL" id="EOA85264.1"/>
    </source>
</evidence>
<protein>
    <submittedName>
        <fullName evidence="1">Uncharacterized protein</fullName>
    </submittedName>
</protein>
<dbReference type="GeneID" id="19401710"/>
<dbReference type="HOGENOM" id="CLU_041184_0_0_1"/>
<sequence>MKPSAAARLATANEILRHRNQTVWNNVLRPHRERRIGLFDIALEQAVSIEPYLEQKQQQSARRLTLPCMPAEKDCDADMGTAQMAAMEKTDPVNALTWQVESPADMSNMAVRCRRSSTWTRMLQCDCTNSAILAALHLNAERNGLQAETSAQPARCDVNPRLDAWEQRFEVIGPCHEARGPREQDIFAFHVSPLEDRHAVRAFTQQASPNGSSECDSPASDTTLFDEMDVRPTSQSKDAEFTQHCMTKNGTLRNYSPCTSLHRVQEQATPPPAERLGARHRRHVSLGSAFDTVRTPSTPLQAARGREKNNLLFRTASLSRSPPRSNHGRKLSLNVPVNAQTFLPKGLCRPNPIDIKDRTEPSCQRDTTRHNFTLDALTPEERDLEYKHRHTFIGTGSLDEFLELLDISPTYCVTRNAVVGAFLRLSSTEQLRARQCSTRSEGWNLVSRTTLDCTDAASVDYMLQSRVKLGSITLRQFLDMIPFDHHNEVAAMRVVEAFSAASHIDAKAEQGVENKARVFRSWIVSRKVEAGCC</sequence>
<dbReference type="RefSeq" id="XP_008027701.1">
    <property type="nucleotide sequence ID" value="XM_008029510.1"/>
</dbReference>
<proteinExistence type="predicted"/>